<accession>E9ALW6</accession>
<sequence>MRAPRAPNAHSSRTASPPPPSPHLLPLLPAVFTAQQAEESIEFVQRELSRLLRACEYREQHPYNVLKGGEDSSRGAATPRTTGSSSSTSSRTTSVLATHRRDPTASFLSHADPSLKLAQSTAAFSFPLGPHRSDAAEAAFFPVTGTGAAANAAPAAGNLSGASFSAFERRRIAHLLGRVALEIAAVWTYVRQSEPLCGTSPADPTTPVSSVRMTRGTARLLSDRSTAAPAALPLAPASLSADGGDGRATVAVNLTSEEPAVPTPAVMQNSVLGEAAKERQDAHDGDPAPQITALSALIEAAAAIQRSLEMAGGGGGGERAAPAERAGAAAATCNVGANTLLGAAQAASLTFSSFSFDGVRTPIQEVAGVVVGKQSCRGSAGVDTSSAVAGASQAPPSALTGGRTSVPGLAELHSREGELKPLAVSDGTVARRARGGSSPVKRGSAALSSIPSYLRAYVLEDGNDGCADEADNFSEGNGISGNEGDRAVLANAGKSVPRSISAGSANTRSHSRASEFPVTSHDDGYKTRPSSARSAVENPSRASHLSAAATVIRPSLLGSAGASLAAPKHAGGSGGAATLVTALLDADPVSHCSSLRIQRALSALSLQSASLVSSPLQEPPFSAQQSQSCSGGSVGSHPNASVSQRSPDSAEMSSAAAAAYLRSTSLFRRPHRLEVPVSRTQSLRRATSISSPVSVEGISFGSAHGAVHYNGTLAPVSGAYGNSSAASSHITKSNSGLQLSSGGVDILRTSSGFNSFRPVAMGASTTVDSPHSSVAGLHFKRVISLDSEGGLWPHDSFADSLEMSQQKVTPLLGRPSASAMEATLSSSPPSQDAGLATATGSLSDRYGASKSPPEGQSGGVMPVATSSSGHRSSAMPPGKTELSRSHNAQCRRGTPKPAVSSASAVTVPSAVLGNLSSRQCPVALLSPVHFSSSPQRRIHRSVVAPSVFVPAPGAAGGGLAADGLTPCLYHVQDEVLTEFLRCVHDLTRANLTDAEFDSLKLCYFLPGVSLVTSTVTARPPSSSLPPTVPPLPLFEGGELVPLHRGSLDVFCSLIRERLVAVCRNLRISTAPYLALL</sequence>
<feature type="region of interest" description="Disordered" evidence="1">
    <location>
        <begin position="65"/>
        <end position="97"/>
    </location>
</feature>
<feature type="region of interest" description="Disordered" evidence="1">
    <location>
        <begin position="816"/>
        <end position="901"/>
    </location>
</feature>
<feature type="compositionally biased region" description="Low complexity" evidence="1">
    <location>
        <begin position="78"/>
        <end position="94"/>
    </location>
</feature>
<reference evidence="2 3" key="1">
    <citation type="journal article" date="2011" name="Genome Res.">
        <title>Chromosome and gene copy number variation allow major structural change between species and strains of Leishmania.</title>
        <authorList>
            <person name="Rogers M.B."/>
            <person name="Hilley J.D."/>
            <person name="Dickens N.J."/>
            <person name="Wilkes J."/>
            <person name="Bates P.A."/>
            <person name="Depledge D.P."/>
            <person name="Harris D."/>
            <person name="Her Y."/>
            <person name="Herzyk P."/>
            <person name="Imamura H."/>
            <person name="Otto T.D."/>
            <person name="Sanders M."/>
            <person name="Seeger K."/>
            <person name="Dujardin J.C."/>
            <person name="Berriman M."/>
            <person name="Smith D.F."/>
            <person name="Hertz-Fowler C."/>
            <person name="Mottram J.C."/>
        </authorList>
    </citation>
    <scope>NUCLEOTIDE SEQUENCE [LARGE SCALE GENOMIC DNA]</scope>
    <source>
        <strain evidence="2 3">MHOM/GT/2001/U1103</strain>
    </source>
</reference>
<feature type="region of interest" description="Disordered" evidence="1">
    <location>
        <begin position="1"/>
        <end position="26"/>
    </location>
</feature>
<dbReference type="PhylomeDB" id="E9ALW6"/>
<keyword evidence="3" id="KW-1185">Reference proteome</keyword>
<dbReference type="RefSeq" id="XP_003872450.1">
    <property type="nucleotide sequence ID" value="XM_003872401.1"/>
</dbReference>
<dbReference type="AlphaFoldDB" id="E9ALW6"/>
<dbReference type="OrthoDB" id="267228at2759"/>
<feature type="compositionally biased region" description="Low complexity" evidence="1">
    <location>
        <begin position="615"/>
        <end position="631"/>
    </location>
</feature>
<dbReference type="OMA" id="AVWTYVR"/>
<proteinExistence type="predicted"/>
<feature type="region of interest" description="Disordered" evidence="1">
    <location>
        <begin position="497"/>
        <end position="543"/>
    </location>
</feature>
<protein>
    <submittedName>
        <fullName evidence="2">Uncharacterized protein</fullName>
    </submittedName>
</protein>
<name>E9ALW6_LEIMU</name>
<dbReference type="KEGG" id="lmi:LMXM_08_29_1060"/>
<dbReference type="VEuPathDB" id="TriTrypDB:LmxM.08_29.1060"/>
<feature type="region of interest" description="Disordered" evidence="1">
    <location>
        <begin position="615"/>
        <end position="649"/>
    </location>
</feature>
<evidence type="ECO:0000313" key="3">
    <source>
        <dbReference type="Proteomes" id="UP000007259"/>
    </source>
</evidence>
<feature type="region of interest" description="Disordered" evidence="1">
    <location>
        <begin position="424"/>
        <end position="444"/>
    </location>
</feature>
<organism evidence="2 3">
    <name type="scientific">Leishmania mexicana (strain MHOM/GT/2001/U1103)</name>
    <dbReference type="NCBI Taxonomy" id="929439"/>
    <lineage>
        <taxon>Eukaryota</taxon>
        <taxon>Discoba</taxon>
        <taxon>Euglenozoa</taxon>
        <taxon>Kinetoplastea</taxon>
        <taxon>Metakinetoplastina</taxon>
        <taxon>Trypanosomatida</taxon>
        <taxon>Trypanosomatidae</taxon>
        <taxon>Leishmaniinae</taxon>
        <taxon>Leishmania</taxon>
    </lineage>
</organism>
<feature type="region of interest" description="Disordered" evidence="1">
    <location>
        <begin position="387"/>
        <end position="406"/>
    </location>
</feature>
<gene>
    <name evidence="2" type="ORF">LMXM_08_29_1060</name>
</gene>
<dbReference type="EMBL" id="FR799561">
    <property type="protein sequence ID" value="CBZ23921.1"/>
    <property type="molecule type" value="Genomic_DNA"/>
</dbReference>
<dbReference type="Proteomes" id="UP000007259">
    <property type="component" value="Chromosome 8"/>
</dbReference>
<evidence type="ECO:0000313" key="2">
    <source>
        <dbReference type="EMBL" id="CBZ23921.1"/>
    </source>
</evidence>
<dbReference type="GeneID" id="13447071"/>
<evidence type="ECO:0000256" key="1">
    <source>
        <dbReference type="SAM" id="MobiDB-lite"/>
    </source>
</evidence>